<sequence>MTKKSFKMLGLATVLIMAGVMFQTILSGSQPETEVAHADEEMQMGTIVVTGEGEVTAEPDLAEVRLGVEATETSADAAQATVSQQIEKVKAALIDQGVGEDTIETARFHVNPYRMGEGDEQQFRAQHVLSFEYSDIEGVGDVLDAASKAGANMIEPVRFSLEDPTELEHKALQQAIEKTKAKADTMAETAGKSKGDVLQLSEQGANIDFPVQFAAEAAMDQAESNSRTVIEAGEVRVVQRVTVVYELN</sequence>
<evidence type="ECO:0000313" key="2">
    <source>
        <dbReference type="EMBL" id="SDN94898.1"/>
    </source>
</evidence>
<evidence type="ECO:0008006" key="4">
    <source>
        <dbReference type="Google" id="ProtNLM"/>
    </source>
</evidence>
<dbReference type="STRING" id="237069.SAMN05216498_0284"/>
<dbReference type="RefSeq" id="WP_093857826.1">
    <property type="nucleotide sequence ID" value="NZ_BJVZ01000014.1"/>
</dbReference>
<feature type="chain" id="PRO_5039432916" description="SIMPL domain-containing protein" evidence="1">
    <location>
        <begin position="24"/>
        <end position="248"/>
    </location>
</feature>
<dbReference type="OrthoDB" id="9785192at2"/>
<dbReference type="Gene3D" id="3.30.110.170">
    <property type="entry name" value="Protein of unknown function (DUF541), domain 1"/>
    <property type="match status" value="1"/>
</dbReference>
<accession>A0A1H0FJE6</accession>
<dbReference type="AlphaFoldDB" id="A0A1H0FJE6"/>
<dbReference type="InterPro" id="IPR007497">
    <property type="entry name" value="SIMPL/DUF541"/>
</dbReference>
<dbReference type="EMBL" id="FNIG01000012">
    <property type="protein sequence ID" value="SDN94898.1"/>
    <property type="molecule type" value="Genomic_DNA"/>
</dbReference>
<evidence type="ECO:0000256" key="1">
    <source>
        <dbReference type="SAM" id="SignalP"/>
    </source>
</evidence>
<dbReference type="Gene3D" id="3.30.70.2970">
    <property type="entry name" value="Protein of unknown function (DUF541), domain 2"/>
    <property type="match status" value="1"/>
</dbReference>
<dbReference type="PANTHER" id="PTHR34387">
    <property type="entry name" value="SLR1258 PROTEIN"/>
    <property type="match status" value="1"/>
</dbReference>
<keyword evidence="1" id="KW-0732">Signal</keyword>
<gene>
    <name evidence="2" type="ORF">SAMN05216498_0284</name>
</gene>
<reference evidence="2 3" key="1">
    <citation type="submission" date="2016-10" db="EMBL/GenBank/DDBJ databases">
        <authorList>
            <person name="de Groot N.N."/>
        </authorList>
    </citation>
    <scope>NUCLEOTIDE SEQUENCE [LARGE SCALE GENOMIC DNA]</scope>
    <source>
        <strain evidence="2 3">CGMCC 1.3442</strain>
    </source>
</reference>
<dbReference type="Pfam" id="PF04402">
    <property type="entry name" value="SIMPL"/>
    <property type="match status" value="1"/>
</dbReference>
<keyword evidence="3" id="KW-1185">Reference proteome</keyword>
<dbReference type="GO" id="GO:0006974">
    <property type="term" value="P:DNA damage response"/>
    <property type="evidence" value="ECO:0007669"/>
    <property type="project" value="TreeGrafter"/>
</dbReference>
<dbReference type="PANTHER" id="PTHR34387:SF2">
    <property type="entry name" value="SLR1258 PROTEIN"/>
    <property type="match status" value="1"/>
</dbReference>
<evidence type="ECO:0000313" key="3">
    <source>
        <dbReference type="Proteomes" id="UP000199334"/>
    </source>
</evidence>
<dbReference type="InterPro" id="IPR052022">
    <property type="entry name" value="26kDa_periplasmic_antigen"/>
</dbReference>
<proteinExistence type="predicted"/>
<dbReference type="Proteomes" id="UP000199334">
    <property type="component" value="Unassembled WGS sequence"/>
</dbReference>
<feature type="signal peptide" evidence="1">
    <location>
        <begin position="1"/>
        <end position="23"/>
    </location>
</feature>
<name>A0A1H0FJE6_9BACI</name>
<organism evidence="2 3">
    <name type="scientific">Tenuibacillus multivorans</name>
    <dbReference type="NCBI Taxonomy" id="237069"/>
    <lineage>
        <taxon>Bacteria</taxon>
        <taxon>Bacillati</taxon>
        <taxon>Bacillota</taxon>
        <taxon>Bacilli</taxon>
        <taxon>Bacillales</taxon>
        <taxon>Bacillaceae</taxon>
        <taxon>Tenuibacillus</taxon>
    </lineage>
</organism>
<protein>
    <recommendedName>
        <fullName evidence="4">SIMPL domain-containing protein</fullName>
    </recommendedName>
</protein>